<keyword evidence="1" id="KW-0812">Transmembrane</keyword>
<reference evidence="2" key="1">
    <citation type="submission" date="2020-04" db="EMBL/GenBank/DDBJ databases">
        <authorList>
            <person name="Chiriac C."/>
            <person name="Salcher M."/>
            <person name="Ghai R."/>
            <person name="Kavagutti S V."/>
        </authorList>
    </citation>
    <scope>NUCLEOTIDE SEQUENCE</scope>
</reference>
<name>A0A6J5KMT3_9CAUD</name>
<feature type="transmembrane region" description="Helical" evidence="1">
    <location>
        <begin position="126"/>
        <end position="146"/>
    </location>
</feature>
<evidence type="ECO:0008006" key="3">
    <source>
        <dbReference type="Google" id="ProtNLM"/>
    </source>
</evidence>
<proteinExistence type="predicted"/>
<protein>
    <recommendedName>
        <fullName evidence="3">Holin of 3TMs, for gene-transfer release</fullName>
    </recommendedName>
</protein>
<evidence type="ECO:0000256" key="1">
    <source>
        <dbReference type="SAM" id="Phobius"/>
    </source>
</evidence>
<dbReference type="EMBL" id="LR796150">
    <property type="protein sequence ID" value="CAB4121500.1"/>
    <property type="molecule type" value="Genomic_DNA"/>
</dbReference>
<keyword evidence="1" id="KW-1133">Transmembrane helix</keyword>
<sequence length="167" mass="17712">MDWLKAIAPTLATAIAGPFGTMAYGLAATALGISPEEAQKTIESGKLTSEQIASIQQAEIAIKARAQELGLDFAKLAVDDRKSAREMQVATHSHIPPTLAIMIVLAWATVQGFLLTNVIDASMRELIARVLGTLDGALMLVLSFYFGSSSGSQTKDALLHQSTPSEK</sequence>
<evidence type="ECO:0000313" key="2">
    <source>
        <dbReference type="EMBL" id="CAB4121500.1"/>
    </source>
</evidence>
<keyword evidence="1" id="KW-0472">Membrane</keyword>
<organism evidence="2">
    <name type="scientific">uncultured Caudovirales phage</name>
    <dbReference type="NCBI Taxonomy" id="2100421"/>
    <lineage>
        <taxon>Viruses</taxon>
        <taxon>Duplodnaviria</taxon>
        <taxon>Heunggongvirae</taxon>
        <taxon>Uroviricota</taxon>
        <taxon>Caudoviricetes</taxon>
        <taxon>Peduoviridae</taxon>
        <taxon>Maltschvirus</taxon>
        <taxon>Maltschvirus maltsch</taxon>
    </lineage>
</organism>
<feature type="transmembrane region" description="Helical" evidence="1">
    <location>
        <begin position="99"/>
        <end position="119"/>
    </location>
</feature>
<gene>
    <name evidence="2" type="ORF">UFOVP15_8</name>
</gene>
<accession>A0A6J5KMT3</accession>